<accession>A0A7W3QPB6</accession>
<dbReference type="AlphaFoldDB" id="A0A7W3QPB6"/>
<dbReference type="InterPro" id="IPR007278">
    <property type="entry name" value="DUF397"/>
</dbReference>
<dbReference type="EMBL" id="JACJIA010000009">
    <property type="protein sequence ID" value="MBA8954431.1"/>
    <property type="molecule type" value="Genomic_DNA"/>
</dbReference>
<feature type="domain" description="DUF397" evidence="2">
    <location>
        <begin position="32"/>
        <end position="88"/>
    </location>
</feature>
<dbReference type="Pfam" id="PF04149">
    <property type="entry name" value="DUF397"/>
    <property type="match status" value="1"/>
</dbReference>
<feature type="compositionally biased region" description="Pro residues" evidence="1">
    <location>
        <begin position="19"/>
        <end position="31"/>
    </location>
</feature>
<name>A0A7W3QPB6_ACTNM</name>
<feature type="region of interest" description="Disordered" evidence="1">
    <location>
        <begin position="1"/>
        <end position="40"/>
    </location>
</feature>
<proteinExistence type="predicted"/>
<comment type="caution">
    <text evidence="3">The sequence shown here is derived from an EMBL/GenBank/DDBJ whole genome shotgun (WGS) entry which is preliminary data.</text>
</comment>
<organism evidence="3 4">
    <name type="scientific">Actinomadura namibiensis</name>
    <dbReference type="NCBI Taxonomy" id="182080"/>
    <lineage>
        <taxon>Bacteria</taxon>
        <taxon>Bacillati</taxon>
        <taxon>Actinomycetota</taxon>
        <taxon>Actinomycetes</taxon>
        <taxon>Streptosporangiales</taxon>
        <taxon>Thermomonosporaceae</taxon>
        <taxon>Actinomadura</taxon>
    </lineage>
</organism>
<protein>
    <recommendedName>
        <fullName evidence="2">DUF397 domain-containing protein</fullName>
    </recommendedName>
</protein>
<dbReference type="Proteomes" id="UP000572680">
    <property type="component" value="Unassembled WGS sequence"/>
</dbReference>
<evidence type="ECO:0000256" key="1">
    <source>
        <dbReference type="SAM" id="MobiDB-lite"/>
    </source>
</evidence>
<evidence type="ECO:0000259" key="2">
    <source>
        <dbReference type="Pfam" id="PF04149"/>
    </source>
</evidence>
<sequence>MRPHPMTTYETTVDVSTLPDPPPADGAPPSPGWRRSTRCGPTNTCVEVARLGPRTIGVRDNVPIGTRGPGPALAFGLAEWRAFALRVKAGSGQADAGGEGPDRSA</sequence>
<reference evidence="3 4" key="1">
    <citation type="submission" date="2020-08" db="EMBL/GenBank/DDBJ databases">
        <title>Genomic Encyclopedia of Type Strains, Phase IV (KMG-IV): sequencing the most valuable type-strain genomes for metagenomic binning, comparative biology and taxonomic classification.</title>
        <authorList>
            <person name="Goeker M."/>
        </authorList>
    </citation>
    <scope>NUCLEOTIDE SEQUENCE [LARGE SCALE GENOMIC DNA]</scope>
    <source>
        <strain evidence="3 4">DSM 44197</strain>
    </source>
</reference>
<dbReference type="RefSeq" id="WP_344453338.1">
    <property type="nucleotide sequence ID" value="NZ_BAAALP010000021.1"/>
</dbReference>
<keyword evidence="4" id="KW-1185">Reference proteome</keyword>
<evidence type="ECO:0000313" key="3">
    <source>
        <dbReference type="EMBL" id="MBA8954431.1"/>
    </source>
</evidence>
<evidence type="ECO:0000313" key="4">
    <source>
        <dbReference type="Proteomes" id="UP000572680"/>
    </source>
</evidence>
<gene>
    <name evidence="3" type="ORF">HNR61_006088</name>
</gene>